<dbReference type="Proteomes" id="UP000236654">
    <property type="component" value="Unassembled WGS sequence"/>
</dbReference>
<dbReference type="AlphaFoldDB" id="A0A2I0R0E2"/>
<organism evidence="1 2">
    <name type="scientific">Brumimicrobium salinarum</name>
    <dbReference type="NCBI Taxonomy" id="2058658"/>
    <lineage>
        <taxon>Bacteria</taxon>
        <taxon>Pseudomonadati</taxon>
        <taxon>Bacteroidota</taxon>
        <taxon>Flavobacteriia</taxon>
        <taxon>Flavobacteriales</taxon>
        <taxon>Crocinitomicaceae</taxon>
        <taxon>Brumimicrobium</taxon>
    </lineage>
</organism>
<sequence length="120" mass="14125">MEKVKNSVIKSAFHENEFAREVFLQLNKEFSKIGILIEFSDEELSTFESFQTKLAKELELIMRSSSHRIDQLLYLSDLPEGQVQIVFEENKNPVEELAKMFLIRIAQKVDIRRQYKMGLL</sequence>
<dbReference type="OrthoDB" id="1467559at2"/>
<protein>
    <submittedName>
        <fullName evidence="1">Uncharacterized protein</fullName>
    </submittedName>
</protein>
<evidence type="ECO:0000313" key="1">
    <source>
        <dbReference type="EMBL" id="PKR80037.1"/>
    </source>
</evidence>
<evidence type="ECO:0000313" key="2">
    <source>
        <dbReference type="Proteomes" id="UP000236654"/>
    </source>
</evidence>
<keyword evidence="2" id="KW-1185">Reference proteome</keyword>
<accession>A0A2I0R0E2</accession>
<dbReference type="RefSeq" id="WP_101335229.1">
    <property type="nucleotide sequence ID" value="NZ_PJNI01000014.1"/>
</dbReference>
<proteinExistence type="predicted"/>
<dbReference type="EMBL" id="PJNI01000014">
    <property type="protein sequence ID" value="PKR80037.1"/>
    <property type="molecule type" value="Genomic_DNA"/>
</dbReference>
<comment type="caution">
    <text evidence="1">The sequence shown here is derived from an EMBL/GenBank/DDBJ whole genome shotgun (WGS) entry which is preliminary data.</text>
</comment>
<name>A0A2I0R0E2_9FLAO</name>
<gene>
    <name evidence="1" type="ORF">CW751_11760</name>
</gene>
<reference evidence="1 2" key="1">
    <citation type="submission" date="2017-12" db="EMBL/GenBank/DDBJ databases">
        <title>The draft genome sequence of Brumimicrobium saltpan LHR20.</title>
        <authorList>
            <person name="Do Z.-J."/>
            <person name="Luo H.-R."/>
        </authorList>
    </citation>
    <scope>NUCLEOTIDE SEQUENCE [LARGE SCALE GENOMIC DNA]</scope>
    <source>
        <strain evidence="1 2">LHR20</strain>
    </source>
</reference>